<evidence type="ECO:0008006" key="4">
    <source>
        <dbReference type="Google" id="ProtNLM"/>
    </source>
</evidence>
<accession>A0A1X6Z4Q2</accession>
<dbReference type="Pfam" id="PF10617">
    <property type="entry name" value="DUF2474"/>
    <property type="match status" value="1"/>
</dbReference>
<evidence type="ECO:0000256" key="1">
    <source>
        <dbReference type="SAM" id="Phobius"/>
    </source>
</evidence>
<dbReference type="RefSeq" id="WP_085791525.1">
    <property type="nucleotide sequence ID" value="NZ_FWFK01000003.1"/>
</dbReference>
<gene>
    <name evidence="2" type="ORF">ROJ8625_01796</name>
</gene>
<feature type="transmembrane region" description="Helical" evidence="1">
    <location>
        <begin position="12"/>
        <end position="33"/>
    </location>
</feature>
<keyword evidence="1" id="KW-0812">Transmembrane</keyword>
<keyword evidence="1" id="KW-0472">Membrane</keyword>
<dbReference type="InterPro" id="IPR018895">
    <property type="entry name" value="DUF2474"/>
</dbReference>
<dbReference type="AlphaFoldDB" id="A0A1X6Z4Q2"/>
<evidence type="ECO:0000313" key="2">
    <source>
        <dbReference type="EMBL" id="SLN38766.1"/>
    </source>
</evidence>
<keyword evidence="3" id="KW-1185">Reference proteome</keyword>
<protein>
    <recommendedName>
        <fullName evidence="4">DUF2474 domain-containing protein</fullName>
    </recommendedName>
</protein>
<name>A0A1X6Z4Q2_9RHOB</name>
<evidence type="ECO:0000313" key="3">
    <source>
        <dbReference type="Proteomes" id="UP000193570"/>
    </source>
</evidence>
<dbReference type="EMBL" id="FWFK01000003">
    <property type="protein sequence ID" value="SLN38766.1"/>
    <property type="molecule type" value="Genomic_DNA"/>
</dbReference>
<dbReference type="Proteomes" id="UP000193570">
    <property type="component" value="Unassembled WGS sequence"/>
</dbReference>
<reference evidence="2 3" key="1">
    <citation type="submission" date="2017-03" db="EMBL/GenBank/DDBJ databases">
        <authorList>
            <person name="Afonso C.L."/>
            <person name="Miller P.J."/>
            <person name="Scott M.A."/>
            <person name="Spackman E."/>
            <person name="Goraichik I."/>
            <person name="Dimitrov K.M."/>
            <person name="Suarez D.L."/>
            <person name="Swayne D.E."/>
        </authorList>
    </citation>
    <scope>NUCLEOTIDE SEQUENCE [LARGE SCALE GENOMIC DNA]</scope>
    <source>
        <strain evidence="2 3">CECT 8625</strain>
    </source>
</reference>
<keyword evidence="1" id="KW-1133">Transmembrane helix</keyword>
<proteinExistence type="predicted"/>
<sequence>MSDRAKRLGWFVLIWALSVGSLAIVAYGIRLMIL</sequence>
<dbReference type="OrthoDB" id="6911758at2"/>
<organism evidence="2 3">
    <name type="scientific">Roseivivax jejudonensis</name>
    <dbReference type="NCBI Taxonomy" id="1529041"/>
    <lineage>
        <taxon>Bacteria</taxon>
        <taxon>Pseudomonadati</taxon>
        <taxon>Pseudomonadota</taxon>
        <taxon>Alphaproteobacteria</taxon>
        <taxon>Rhodobacterales</taxon>
        <taxon>Roseobacteraceae</taxon>
        <taxon>Roseivivax</taxon>
    </lineage>
</organism>